<dbReference type="Pfam" id="PF01266">
    <property type="entry name" value="DAO"/>
    <property type="match status" value="1"/>
</dbReference>
<sequence>MAFVQAAFSDPRVPLHDRQEALNRAFADPGLPAPGGMPSFWLRDPPFSELASLQSAELATEAEVVIIGSGITGASIARTLLSNAVGNRNQEARPSVVILDGREVCHGATGRNGGHILETAEEFSYFAETYGVETAIRTMRFRLAHLAELLRVADEYGLSEVAQARKVQFLSVHFDDDKWMETVRSIRRLKECMPAETVEWKIFEKSEIPKEFCLAPDARGVIAGPAGAMWPYRFVTGLLARLRDQHPKDLRIETKTPVTAIRENATSTDPSALRYSVVTPRGTIRARHVIHCTNAHVGHLVPGLRGRIYPIQGTMTAQNPGRSFRPQGTEHSWLFNYEHGFDYLTQLPSWGTAANKMMLGGGFGQHADRGILALGVASDNEGVPPYTLSHLKKTLRKAFDQEDWGEWSVDRDVDTAWTGNIGFSADGYPWIGKLPHSASGRGQAVEGGGGHGAEWLSCAFSGEGMVQAWLCGKAVGMMVLAHDGRLTGAVDLSWVPDQMFVTEERIERSVLPRVVVTNHRSSQL</sequence>
<dbReference type="GO" id="GO:0005737">
    <property type="term" value="C:cytoplasm"/>
    <property type="evidence" value="ECO:0007669"/>
    <property type="project" value="TreeGrafter"/>
</dbReference>
<protein>
    <submittedName>
        <fullName evidence="2">Putative FAD dependent oxidoreductase</fullName>
    </submittedName>
</protein>
<dbReference type="EMBL" id="KZ825534">
    <property type="protein sequence ID" value="PYI29273.1"/>
    <property type="molecule type" value="Genomic_DNA"/>
</dbReference>
<dbReference type="SUPFAM" id="SSF51905">
    <property type="entry name" value="FAD/NAD(P)-binding domain"/>
    <property type="match status" value="1"/>
</dbReference>
<dbReference type="InterPro" id="IPR006076">
    <property type="entry name" value="FAD-dep_OxRdtase"/>
</dbReference>
<dbReference type="Gene3D" id="3.30.9.10">
    <property type="entry name" value="D-Amino Acid Oxidase, subunit A, domain 2"/>
    <property type="match status" value="1"/>
</dbReference>
<dbReference type="Gene3D" id="3.50.50.60">
    <property type="entry name" value="FAD/NAD(P)-binding domain"/>
    <property type="match status" value="1"/>
</dbReference>
<name>A0A2V5I5F1_9EURO</name>
<accession>A0A2V5I5F1</accession>
<dbReference type="Proteomes" id="UP000248817">
    <property type="component" value="Unassembled WGS sequence"/>
</dbReference>
<evidence type="ECO:0000313" key="2">
    <source>
        <dbReference type="EMBL" id="PYI29273.1"/>
    </source>
</evidence>
<dbReference type="PANTHER" id="PTHR13847:SF213">
    <property type="entry name" value="DEPENDENT OXIDOREDUCTASE, PUTATIVE-RELATED"/>
    <property type="match status" value="1"/>
</dbReference>
<gene>
    <name evidence="2" type="ORF">BP00DRAFT_458820</name>
</gene>
<dbReference type="PANTHER" id="PTHR13847">
    <property type="entry name" value="SARCOSINE DEHYDROGENASE-RELATED"/>
    <property type="match status" value="1"/>
</dbReference>
<feature type="domain" description="FAD dependent oxidoreductase" evidence="1">
    <location>
        <begin position="64"/>
        <end position="475"/>
    </location>
</feature>
<dbReference type="InterPro" id="IPR036188">
    <property type="entry name" value="FAD/NAD-bd_sf"/>
</dbReference>
<keyword evidence="3" id="KW-1185">Reference proteome</keyword>
<evidence type="ECO:0000259" key="1">
    <source>
        <dbReference type="Pfam" id="PF01266"/>
    </source>
</evidence>
<evidence type="ECO:0000313" key="3">
    <source>
        <dbReference type="Proteomes" id="UP000248817"/>
    </source>
</evidence>
<reference evidence="2 3" key="1">
    <citation type="submission" date="2018-02" db="EMBL/GenBank/DDBJ databases">
        <title>The genomes of Aspergillus section Nigri reveals drivers in fungal speciation.</title>
        <authorList>
            <consortium name="DOE Joint Genome Institute"/>
            <person name="Vesth T.C."/>
            <person name="Nybo J."/>
            <person name="Theobald S."/>
            <person name="Brandl J."/>
            <person name="Frisvad J.C."/>
            <person name="Nielsen K.F."/>
            <person name="Lyhne E.K."/>
            <person name="Kogle M.E."/>
            <person name="Kuo A."/>
            <person name="Riley R."/>
            <person name="Clum A."/>
            <person name="Nolan M."/>
            <person name="Lipzen A."/>
            <person name="Salamov A."/>
            <person name="Henrissat B."/>
            <person name="Wiebenga A."/>
            <person name="De vries R.P."/>
            <person name="Grigoriev I.V."/>
            <person name="Mortensen U.H."/>
            <person name="Andersen M.R."/>
            <person name="Baker S.E."/>
        </authorList>
    </citation>
    <scope>NUCLEOTIDE SEQUENCE [LARGE SCALE GENOMIC DNA]</scope>
    <source>
        <strain evidence="2 3">CBS 114.80</strain>
    </source>
</reference>
<dbReference type="AlphaFoldDB" id="A0A2V5I5F1"/>
<proteinExistence type="predicted"/>
<organism evidence="2 3">
    <name type="scientific">Aspergillus indologenus CBS 114.80</name>
    <dbReference type="NCBI Taxonomy" id="1450541"/>
    <lineage>
        <taxon>Eukaryota</taxon>
        <taxon>Fungi</taxon>
        <taxon>Dikarya</taxon>
        <taxon>Ascomycota</taxon>
        <taxon>Pezizomycotina</taxon>
        <taxon>Eurotiomycetes</taxon>
        <taxon>Eurotiomycetidae</taxon>
        <taxon>Eurotiales</taxon>
        <taxon>Aspergillaceae</taxon>
        <taxon>Aspergillus</taxon>
        <taxon>Aspergillus subgen. Circumdati</taxon>
    </lineage>
</organism>